<dbReference type="EMBL" id="CM003528">
    <property type="protein sequence ID" value="RCV04763.1"/>
    <property type="molecule type" value="Genomic_DNA"/>
</dbReference>
<dbReference type="InterPro" id="IPR003245">
    <property type="entry name" value="Phytocyanin_dom"/>
</dbReference>
<dbReference type="GO" id="GO:0009055">
    <property type="term" value="F:electron transfer activity"/>
    <property type="evidence" value="ECO:0007669"/>
    <property type="project" value="InterPro"/>
</dbReference>
<dbReference type="PROSITE" id="PS51485">
    <property type="entry name" value="PHYTOCYANIN"/>
    <property type="match status" value="1"/>
</dbReference>
<keyword evidence="1" id="KW-0732">Signal</keyword>
<protein>
    <recommendedName>
        <fullName evidence="2">Phytocyanin domain-containing protein</fullName>
    </recommendedName>
</protein>
<dbReference type="AlphaFoldDB" id="A0A368PGS0"/>
<sequence>MAAAAAMTRGRLVALVGVLVLAVCLQAAVAAKGTPYIVGGADGWRVPPPEVKERYYADWASSITFYVDDSIEFVYRNDSAIMVSKAGYYHCNETAPNAVPHDGTTLFVLNSPGPAYFASADRGRCAMGERLMIDVLPAAAAPAPWPAAPGPWSPWLLSQPPAAAGTSPVQHQHSAAAATLAAPSSAAHAVVVLAPVALALAAGLV</sequence>
<gene>
    <name evidence="3" type="ORF">SETIT_1G027300v2</name>
</gene>
<dbReference type="SUPFAM" id="SSF49503">
    <property type="entry name" value="Cupredoxins"/>
    <property type="match status" value="1"/>
</dbReference>
<dbReference type="PANTHER" id="PTHR33021">
    <property type="entry name" value="BLUE COPPER PROTEIN"/>
    <property type="match status" value="1"/>
</dbReference>
<organism evidence="3">
    <name type="scientific">Setaria italica</name>
    <name type="common">Foxtail millet</name>
    <name type="synonym">Panicum italicum</name>
    <dbReference type="NCBI Taxonomy" id="4555"/>
    <lineage>
        <taxon>Eukaryota</taxon>
        <taxon>Viridiplantae</taxon>
        <taxon>Streptophyta</taxon>
        <taxon>Embryophyta</taxon>
        <taxon>Tracheophyta</taxon>
        <taxon>Spermatophyta</taxon>
        <taxon>Magnoliopsida</taxon>
        <taxon>Liliopsida</taxon>
        <taxon>Poales</taxon>
        <taxon>Poaceae</taxon>
        <taxon>PACMAD clade</taxon>
        <taxon>Panicoideae</taxon>
        <taxon>Panicodae</taxon>
        <taxon>Paniceae</taxon>
        <taxon>Cenchrinae</taxon>
        <taxon>Setaria</taxon>
    </lineage>
</organism>
<accession>A0A368PGS0</accession>
<dbReference type="Pfam" id="PF02298">
    <property type="entry name" value="Cu_bind_like"/>
    <property type="match status" value="1"/>
</dbReference>
<reference evidence="3" key="1">
    <citation type="journal article" date="2012" name="Nat. Biotechnol.">
        <title>Reference genome sequence of the model plant Setaria.</title>
        <authorList>
            <person name="Bennetzen J.L."/>
            <person name="Schmutz J."/>
            <person name="Wang H."/>
            <person name="Percifield R."/>
            <person name="Hawkins J."/>
            <person name="Pontaroli A.C."/>
            <person name="Estep M."/>
            <person name="Feng L."/>
            <person name="Vaughn J.N."/>
            <person name="Grimwood J."/>
            <person name="Jenkins J."/>
            <person name="Barry K."/>
            <person name="Lindquist E."/>
            <person name="Hellsten U."/>
            <person name="Deshpande S."/>
            <person name="Wang X."/>
            <person name="Wu X."/>
            <person name="Mitros T."/>
            <person name="Triplett J."/>
            <person name="Yang X."/>
            <person name="Ye C.Y."/>
            <person name="Mauro-Herrera M."/>
            <person name="Wang L."/>
            <person name="Li P."/>
            <person name="Sharma M."/>
            <person name="Sharma R."/>
            <person name="Ronald P.C."/>
            <person name="Panaud O."/>
            <person name="Kellogg E.A."/>
            <person name="Brutnell T.P."/>
            <person name="Doust A.N."/>
            <person name="Tuskan G.A."/>
            <person name="Rokhsar D."/>
            <person name="Devos K.M."/>
        </authorList>
    </citation>
    <scope>NUCLEOTIDE SEQUENCE [LARGE SCALE GENOMIC DNA]</scope>
    <source>
        <strain evidence="3">Yugu1</strain>
    </source>
</reference>
<evidence type="ECO:0000259" key="2">
    <source>
        <dbReference type="PROSITE" id="PS51485"/>
    </source>
</evidence>
<dbReference type="STRING" id="4555.A0A368PGS0"/>
<reference evidence="3" key="2">
    <citation type="submission" date="2015-07" db="EMBL/GenBank/DDBJ databases">
        <authorList>
            <person name="Noorani M."/>
        </authorList>
    </citation>
    <scope>NUCLEOTIDE SEQUENCE</scope>
    <source>
        <strain evidence="3">Yugu1</strain>
    </source>
</reference>
<dbReference type="InterPro" id="IPR008972">
    <property type="entry name" value="Cupredoxin"/>
</dbReference>
<dbReference type="KEGG" id="sita:101776128"/>
<dbReference type="InterPro" id="IPR039391">
    <property type="entry name" value="Phytocyanin-like"/>
</dbReference>
<proteinExistence type="predicted"/>
<dbReference type="OrthoDB" id="1933543at2759"/>
<name>A0A368PGS0_SETIT</name>
<feature type="signal peptide" evidence="1">
    <location>
        <begin position="1"/>
        <end position="30"/>
    </location>
</feature>
<evidence type="ECO:0000313" key="3">
    <source>
        <dbReference type="EMBL" id="RCV04763.1"/>
    </source>
</evidence>
<evidence type="ECO:0000256" key="1">
    <source>
        <dbReference type="SAM" id="SignalP"/>
    </source>
</evidence>
<feature type="domain" description="Phytocyanin" evidence="2">
    <location>
        <begin position="34"/>
        <end position="137"/>
    </location>
</feature>
<dbReference type="PANTHER" id="PTHR33021:SF234">
    <property type="entry name" value="EARLY NODULIN-LIKE PROTEIN 7"/>
    <property type="match status" value="1"/>
</dbReference>
<feature type="chain" id="PRO_5016637886" description="Phytocyanin domain-containing protein" evidence="1">
    <location>
        <begin position="31"/>
        <end position="205"/>
    </location>
</feature>
<dbReference type="Gene3D" id="2.60.40.420">
    <property type="entry name" value="Cupredoxins - blue copper proteins"/>
    <property type="match status" value="1"/>
</dbReference>